<gene>
    <name evidence="2" type="ORF">S01H1_32700</name>
</gene>
<dbReference type="CDD" id="cd01994">
    <property type="entry name" value="AANH_PF0828-like"/>
    <property type="match status" value="1"/>
</dbReference>
<dbReference type="InterPro" id="IPR002761">
    <property type="entry name" value="Diphthami_syn_dom"/>
</dbReference>
<feature type="domain" description="Diphthamide synthase" evidence="1">
    <location>
        <begin position="9"/>
        <end position="211"/>
    </location>
</feature>
<dbReference type="EMBL" id="BARS01020262">
    <property type="protein sequence ID" value="GAG05240.1"/>
    <property type="molecule type" value="Genomic_DNA"/>
</dbReference>
<dbReference type="GO" id="GO:0017178">
    <property type="term" value="F:diphthine-ammonia ligase activity"/>
    <property type="evidence" value="ECO:0007669"/>
    <property type="project" value="TreeGrafter"/>
</dbReference>
<dbReference type="Gene3D" id="3.90.1490.10">
    <property type="entry name" value="putative n-type atp pyrophosphatase, domain 2"/>
    <property type="match status" value="1"/>
</dbReference>
<name>X0UI02_9ZZZZ</name>
<dbReference type="NCBIfam" id="TIGR03679">
    <property type="entry name" value="arCOG00187"/>
    <property type="match status" value="1"/>
</dbReference>
<organism evidence="2">
    <name type="scientific">marine sediment metagenome</name>
    <dbReference type="NCBI Taxonomy" id="412755"/>
    <lineage>
        <taxon>unclassified sequences</taxon>
        <taxon>metagenomes</taxon>
        <taxon>ecological metagenomes</taxon>
    </lineage>
</organism>
<dbReference type="InterPro" id="IPR030662">
    <property type="entry name" value="DPH6/MJ0570"/>
</dbReference>
<feature type="non-terminal residue" evidence="2">
    <location>
        <position position="213"/>
    </location>
</feature>
<dbReference type="Gene3D" id="3.40.50.620">
    <property type="entry name" value="HUPs"/>
    <property type="match status" value="1"/>
</dbReference>
<dbReference type="PIRSF" id="PIRSF039123">
    <property type="entry name" value="Diphthamide_synthase"/>
    <property type="match status" value="1"/>
</dbReference>
<dbReference type="PANTHER" id="PTHR12196:SF2">
    <property type="entry name" value="DIPHTHINE--AMMONIA LIGASE"/>
    <property type="match status" value="1"/>
</dbReference>
<sequence length="213" mass="23727">MLKDIPGLMKLAVLFSGGKDSTFAAYLTREHGHEISCLIAIFSENPESYMFHTPSISKVKKQAESANIPLIAQKTKGEKEVELKDLADAIQKAKVKYGINGVVTGAVESAYQASRIQKICDSLDLDCFNPLWQKDQFELLKDLIENNFEIIITGVYAFPLDETWLGRAIDKTFLDGVITLHDTYKINPAGEGGEFETFVLNCPLFTRALEICD</sequence>
<dbReference type="NCBIfam" id="TIGR00290">
    <property type="entry name" value="MJ0570_dom"/>
    <property type="match status" value="1"/>
</dbReference>
<dbReference type="InterPro" id="IPR014729">
    <property type="entry name" value="Rossmann-like_a/b/a_fold"/>
</dbReference>
<dbReference type="GO" id="GO:0017183">
    <property type="term" value="P:protein histidyl modification to diphthamide"/>
    <property type="evidence" value="ECO:0007669"/>
    <property type="project" value="TreeGrafter"/>
</dbReference>
<dbReference type="AlphaFoldDB" id="X0UI02"/>
<accession>X0UI02</accession>
<reference evidence="2" key="1">
    <citation type="journal article" date="2014" name="Front. Microbiol.">
        <title>High frequency of phylogenetically diverse reductive dehalogenase-homologous genes in deep subseafloor sedimentary metagenomes.</title>
        <authorList>
            <person name="Kawai M."/>
            <person name="Futagami T."/>
            <person name="Toyoda A."/>
            <person name="Takaki Y."/>
            <person name="Nishi S."/>
            <person name="Hori S."/>
            <person name="Arai W."/>
            <person name="Tsubouchi T."/>
            <person name="Morono Y."/>
            <person name="Uchiyama I."/>
            <person name="Ito T."/>
            <person name="Fujiyama A."/>
            <person name="Inagaki F."/>
            <person name="Takami H."/>
        </authorList>
    </citation>
    <scope>NUCLEOTIDE SEQUENCE</scope>
    <source>
        <strain evidence="2">Expedition CK06-06</strain>
    </source>
</reference>
<comment type="caution">
    <text evidence="2">The sequence shown here is derived from an EMBL/GenBank/DDBJ whole genome shotgun (WGS) entry which is preliminary data.</text>
</comment>
<dbReference type="SUPFAM" id="SSF52402">
    <property type="entry name" value="Adenine nucleotide alpha hydrolases-like"/>
    <property type="match status" value="1"/>
</dbReference>
<protein>
    <recommendedName>
        <fullName evidence="1">Diphthamide synthase domain-containing protein</fullName>
    </recommendedName>
</protein>
<proteinExistence type="predicted"/>
<dbReference type="InterPro" id="IPR022427">
    <property type="entry name" value="MJ0570_ATP-bd"/>
</dbReference>
<dbReference type="PANTHER" id="PTHR12196">
    <property type="entry name" value="DOMAIN OF UNKNOWN FUNCTION 71 DUF71 -CONTAINING PROTEIN"/>
    <property type="match status" value="1"/>
</dbReference>
<dbReference type="Pfam" id="PF01902">
    <property type="entry name" value="Diphthami_syn_2"/>
    <property type="match status" value="1"/>
</dbReference>
<evidence type="ECO:0000313" key="2">
    <source>
        <dbReference type="EMBL" id="GAG05240.1"/>
    </source>
</evidence>
<evidence type="ECO:0000259" key="1">
    <source>
        <dbReference type="Pfam" id="PF01902"/>
    </source>
</evidence>